<evidence type="ECO:0000256" key="5">
    <source>
        <dbReference type="SAM" id="MobiDB-lite"/>
    </source>
</evidence>
<dbReference type="AlphaFoldDB" id="A0A9D1A3W9"/>
<evidence type="ECO:0000256" key="3">
    <source>
        <dbReference type="ARBA" id="ARBA00022801"/>
    </source>
</evidence>
<accession>A0A9D1A3W9</accession>
<organism evidence="9 10">
    <name type="scientific">Candidatus Copromonas faecavium</name>
    <name type="common">nom. illeg.</name>
    <dbReference type="NCBI Taxonomy" id="2840740"/>
    <lineage>
        <taxon>Bacteria</taxon>
        <taxon>Bacillati</taxon>
        <taxon>Bacillota</taxon>
        <taxon>Clostridia</taxon>
        <taxon>Lachnospirales</taxon>
        <taxon>Lachnospiraceae</taxon>
        <taxon>Candidatus Copromonas (nom. illeg.)</taxon>
    </lineage>
</organism>
<evidence type="ECO:0000259" key="7">
    <source>
        <dbReference type="PROSITE" id="PS51781"/>
    </source>
</evidence>
<keyword evidence="2" id="KW-0645">Protease</keyword>
<comment type="caution">
    <text evidence="9">The sequence shown here is derived from an EMBL/GenBank/DDBJ whole genome shotgun (WGS) entry which is preliminary data.</text>
</comment>
<dbReference type="SMART" id="SM00287">
    <property type="entry name" value="SH3b"/>
    <property type="match status" value="4"/>
</dbReference>
<keyword evidence="6" id="KW-0812">Transmembrane</keyword>
<dbReference type="GO" id="GO:0006508">
    <property type="term" value="P:proteolysis"/>
    <property type="evidence" value="ECO:0007669"/>
    <property type="project" value="UniProtKB-KW"/>
</dbReference>
<evidence type="ECO:0000313" key="10">
    <source>
        <dbReference type="Proteomes" id="UP000824250"/>
    </source>
</evidence>
<dbReference type="InterPro" id="IPR000064">
    <property type="entry name" value="NLP_P60_dom"/>
</dbReference>
<gene>
    <name evidence="9" type="ORF">IAB28_00930</name>
</gene>
<dbReference type="PROSITE" id="PS51781">
    <property type="entry name" value="SH3B"/>
    <property type="match status" value="3"/>
</dbReference>
<dbReference type="Pfam" id="PF00877">
    <property type="entry name" value="NLPC_P60"/>
    <property type="match status" value="1"/>
</dbReference>
<comment type="similarity">
    <text evidence="1">Belongs to the peptidase C40 family.</text>
</comment>
<protein>
    <submittedName>
        <fullName evidence="9">SH3 domain-containing protein</fullName>
    </submittedName>
</protein>
<keyword evidence="3" id="KW-0378">Hydrolase</keyword>
<dbReference type="Gene3D" id="3.90.1720.10">
    <property type="entry name" value="endopeptidase domain like (from Nostoc punctiforme)"/>
    <property type="match status" value="1"/>
</dbReference>
<dbReference type="PANTHER" id="PTHR34408:SF1">
    <property type="entry name" value="GLYCOSYL HYDROLASE FAMILY 19 DOMAIN-CONTAINING PROTEIN HI_1415"/>
    <property type="match status" value="1"/>
</dbReference>
<dbReference type="Pfam" id="PF08239">
    <property type="entry name" value="SH3_3"/>
    <property type="match status" value="4"/>
</dbReference>
<evidence type="ECO:0000313" key="9">
    <source>
        <dbReference type="EMBL" id="HIR04525.1"/>
    </source>
</evidence>
<dbReference type="InterPro" id="IPR003646">
    <property type="entry name" value="SH3-like_bac-type"/>
</dbReference>
<dbReference type="PROSITE" id="PS51935">
    <property type="entry name" value="NLPC_P60"/>
    <property type="match status" value="1"/>
</dbReference>
<feature type="domain" description="SH3b" evidence="7">
    <location>
        <begin position="275"/>
        <end position="341"/>
    </location>
</feature>
<sequence>MSDEKKDVNQGEEQEVRETEGPLKRLYDIRKKREQKDYRKILAGGGAAVAVVAAVAIAGGVLGDRMGQGGVMRVETAAASLETTAPPETDPTQASIVLETTLSDEEAASKAYAETVQNVLDSYANLGIAEVSGYLNIRKTPESFGEVIGELPRGGACEILDTSVEGWYKISSGGVTGYVSSQYVHTGEKAREMASTDVKERAIIEADKLNVRAEASQDSEIVGQVMKDERYLVLGEENGWIQIEDGYISSDYVTARYALNEAHRQDMRTTVLNLYDNLGISNVTNYLNVRDEPSETDGEIIGKLPGNAGCDILEEPVEGWYRIRSGDITGYVKAEYILTGQEAKDKAMEVAQLMAYANTDGVNVRTEPSTDAAIWTQISNQESFLVLSQQDGWVEVAIDDTNAFISSDYVDVRYGLNEAIPYSRVVAGSDSGSSGGSSGGSAGSKSGSVSSRRAEIANYAVQFVGNPYVYGGSSLTNGADCSGFTMAVMAHFGVSLPHHSASQANCGRAISASEMRPGDLVFYAGSDGTINHVALYIGNGQVCHASSARTGIKISTWNYRTPAKIVNVLGD</sequence>
<proteinExistence type="inferred from homology"/>
<feature type="domain" description="SH3b" evidence="7">
    <location>
        <begin position="126"/>
        <end position="188"/>
    </location>
</feature>
<keyword evidence="6" id="KW-0472">Membrane</keyword>
<dbReference type="InterPro" id="IPR052354">
    <property type="entry name" value="Cell_Wall_Dynamics_Protein"/>
</dbReference>
<evidence type="ECO:0000256" key="1">
    <source>
        <dbReference type="ARBA" id="ARBA00007074"/>
    </source>
</evidence>
<evidence type="ECO:0000256" key="2">
    <source>
        <dbReference type="ARBA" id="ARBA00022670"/>
    </source>
</evidence>
<evidence type="ECO:0000256" key="4">
    <source>
        <dbReference type="ARBA" id="ARBA00022807"/>
    </source>
</evidence>
<feature type="domain" description="SH3b" evidence="7">
    <location>
        <begin position="199"/>
        <end position="262"/>
    </location>
</feature>
<feature type="region of interest" description="Disordered" evidence="5">
    <location>
        <begin position="1"/>
        <end position="21"/>
    </location>
</feature>
<dbReference type="Proteomes" id="UP000824250">
    <property type="component" value="Unassembled WGS sequence"/>
</dbReference>
<dbReference type="Gene3D" id="2.30.30.40">
    <property type="entry name" value="SH3 Domains"/>
    <property type="match status" value="4"/>
</dbReference>
<keyword evidence="4" id="KW-0788">Thiol protease</keyword>
<dbReference type="EMBL" id="DVGC01000003">
    <property type="protein sequence ID" value="HIR04525.1"/>
    <property type="molecule type" value="Genomic_DNA"/>
</dbReference>
<keyword evidence="6" id="KW-1133">Transmembrane helix</keyword>
<reference evidence="9" key="2">
    <citation type="journal article" date="2021" name="PeerJ">
        <title>Extensive microbial diversity within the chicken gut microbiome revealed by metagenomics and culture.</title>
        <authorList>
            <person name="Gilroy R."/>
            <person name="Ravi A."/>
            <person name="Getino M."/>
            <person name="Pursley I."/>
            <person name="Horton D.L."/>
            <person name="Alikhan N.F."/>
            <person name="Baker D."/>
            <person name="Gharbi K."/>
            <person name="Hall N."/>
            <person name="Watson M."/>
            <person name="Adriaenssens E.M."/>
            <person name="Foster-Nyarko E."/>
            <person name="Jarju S."/>
            <person name="Secka A."/>
            <person name="Antonio M."/>
            <person name="Oren A."/>
            <person name="Chaudhuri R.R."/>
            <person name="La Ragione R."/>
            <person name="Hildebrand F."/>
            <person name="Pallen M.J."/>
        </authorList>
    </citation>
    <scope>NUCLEOTIDE SEQUENCE</scope>
    <source>
        <strain evidence="9">CHK180-2868</strain>
    </source>
</reference>
<reference evidence="9" key="1">
    <citation type="submission" date="2020-10" db="EMBL/GenBank/DDBJ databases">
        <authorList>
            <person name="Gilroy R."/>
        </authorList>
    </citation>
    <scope>NUCLEOTIDE SEQUENCE</scope>
    <source>
        <strain evidence="9">CHK180-2868</strain>
    </source>
</reference>
<dbReference type="PANTHER" id="PTHR34408">
    <property type="entry name" value="FAMILY PROTEIN, PUTATIVE-RELATED"/>
    <property type="match status" value="1"/>
</dbReference>
<evidence type="ECO:0000256" key="6">
    <source>
        <dbReference type="SAM" id="Phobius"/>
    </source>
</evidence>
<feature type="transmembrane region" description="Helical" evidence="6">
    <location>
        <begin position="41"/>
        <end position="63"/>
    </location>
</feature>
<dbReference type="SUPFAM" id="SSF54001">
    <property type="entry name" value="Cysteine proteinases"/>
    <property type="match status" value="1"/>
</dbReference>
<dbReference type="InterPro" id="IPR038765">
    <property type="entry name" value="Papain-like_cys_pep_sf"/>
</dbReference>
<evidence type="ECO:0000259" key="8">
    <source>
        <dbReference type="PROSITE" id="PS51935"/>
    </source>
</evidence>
<name>A0A9D1A3W9_9FIRM</name>
<dbReference type="GO" id="GO:0008234">
    <property type="term" value="F:cysteine-type peptidase activity"/>
    <property type="evidence" value="ECO:0007669"/>
    <property type="project" value="UniProtKB-KW"/>
</dbReference>
<feature type="domain" description="NlpC/P60" evidence="8">
    <location>
        <begin position="450"/>
        <end position="571"/>
    </location>
</feature>